<dbReference type="PANTHER" id="PTHR43133">
    <property type="entry name" value="RNA POLYMERASE ECF-TYPE SIGMA FACTO"/>
    <property type="match status" value="1"/>
</dbReference>
<evidence type="ECO:0000259" key="6">
    <source>
        <dbReference type="Pfam" id="PF08281"/>
    </source>
</evidence>
<evidence type="ECO:0000313" key="8">
    <source>
        <dbReference type="Proteomes" id="UP000825051"/>
    </source>
</evidence>
<dbReference type="Gene3D" id="1.10.1740.10">
    <property type="match status" value="1"/>
</dbReference>
<dbReference type="PANTHER" id="PTHR43133:SF51">
    <property type="entry name" value="RNA POLYMERASE SIGMA FACTOR"/>
    <property type="match status" value="1"/>
</dbReference>
<dbReference type="InterPro" id="IPR013249">
    <property type="entry name" value="RNA_pol_sigma70_r4_t2"/>
</dbReference>
<comment type="similarity">
    <text evidence="1">Belongs to the sigma-70 factor family. ECF subfamily.</text>
</comment>
<dbReference type="SUPFAM" id="SSF88946">
    <property type="entry name" value="Sigma2 domain of RNA polymerase sigma factors"/>
    <property type="match status" value="1"/>
</dbReference>
<reference evidence="7" key="1">
    <citation type="submission" date="2021-08" db="EMBL/GenBank/DDBJ databases">
        <title>Genome of a novel bacterium of the phylum Verrucomicrobia, Oleiharenicola sp. KSB-15.</title>
        <authorList>
            <person name="Chung J.-H."/>
            <person name="Ahn J.-H."/>
            <person name="Yoon Y."/>
            <person name="Kim D.-Y."/>
            <person name="An S.-H."/>
            <person name="Park I."/>
            <person name="Yeon J."/>
        </authorList>
    </citation>
    <scope>NUCLEOTIDE SEQUENCE</scope>
    <source>
        <strain evidence="7">KSB-15</strain>
    </source>
</reference>
<name>A0A8F9TX67_9BACT</name>
<dbReference type="InterPro" id="IPR013325">
    <property type="entry name" value="RNA_pol_sigma_r2"/>
</dbReference>
<dbReference type="AlphaFoldDB" id="A0A8F9TX67"/>
<dbReference type="Pfam" id="PF08281">
    <property type="entry name" value="Sigma70_r4_2"/>
    <property type="match status" value="1"/>
</dbReference>
<evidence type="ECO:0000256" key="1">
    <source>
        <dbReference type="ARBA" id="ARBA00010641"/>
    </source>
</evidence>
<dbReference type="GO" id="GO:0006352">
    <property type="term" value="P:DNA-templated transcription initiation"/>
    <property type="evidence" value="ECO:0007669"/>
    <property type="project" value="InterPro"/>
</dbReference>
<dbReference type="RefSeq" id="WP_220163210.1">
    <property type="nucleotide sequence ID" value="NZ_CP080507.1"/>
</dbReference>
<dbReference type="EMBL" id="CP080507">
    <property type="protein sequence ID" value="QYM79398.1"/>
    <property type="molecule type" value="Genomic_DNA"/>
</dbReference>
<dbReference type="InterPro" id="IPR007627">
    <property type="entry name" value="RNA_pol_sigma70_r2"/>
</dbReference>
<dbReference type="SUPFAM" id="SSF88659">
    <property type="entry name" value="Sigma3 and sigma4 domains of RNA polymerase sigma factors"/>
    <property type="match status" value="1"/>
</dbReference>
<keyword evidence="4" id="KW-0804">Transcription</keyword>
<proteinExistence type="inferred from homology"/>
<dbReference type="Gene3D" id="1.10.10.10">
    <property type="entry name" value="Winged helix-like DNA-binding domain superfamily/Winged helix DNA-binding domain"/>
    <property type="match status" value="1"/>
</dbReference>
<evidence type="ECO:0000259" key="5">
    <source>
        <dbReference type="Pfam" id="PF04542"/>
    </source>
</evidence>
<dbReference type="CDD" id="cd06171">
    <property type="entry name" value="Sigma70_r4"/>
    <property type="match status" value="1"/>
</dbReference>
<evidence type="ECO:0000256" key="2">
    <source>
        <dbReference type="ARBA" id="ARBA00023015"/>
    </source>
</evidence>
<dbReference type="Proteomes" id="UP000825051">
    <property type="component" value="Chromosome"/>
</dbReference>
<dbReference type="InterPro" id="IPR036388">
    <property type="entry name" value="WH-like_DNA-bd_sf"/>
</dbReference>
<dbReference type="InterPro" id="IPR014284">
    <property type="entry name" value="RNA_pol_sigma-70_dom"/>
</dbReference>
<dbReference type="NCBIfam" id="TIGR02937">
    <property type="entry name" value="sigma70-ECF"/>
    <property type="match status" value="1"/>
</dbReference>
<evidence type="ECO:0000313" key="7">
    <source>
        <dbReference type="EMBL" id="QYM79398.1"/>
    </source>
</evidence>
<feature type="domain" description="RNA polymerase sigma-70 region 2" evidence="5">
    <location>
        <begin position="22"/>
        <end position="87"/>
    </location>
</feature>
<protein>
    <submittedName>
        <fullName evidence="7">Sigma-70 family RNA polymerase sigma factor</fullName>
    </submittedName>
</protein>
<keyword evidence="8" id="KW-1185">Reference proteome</keyword>
<dbReference type="Pfam" id="PF04542">
    <property type="entry name" value="Sigma70_r2"/>
    <property type="match status" value="1"/>
</dbReference>
<gene>
    <name evidence="7" type="ORF">K0B96_01910</name>
</gene>
<keyword evidence="3" id="KW-0731">Sigma factor</keyword>
<evidence type="ECO:0000256" key="3">
    <source>
        <dbReference type="ARBA" id="ARBA00023082"/>
    </source>
</evidence>
<dbReference type="GO" id="GO:0003677">
    <property type="term" value="F:DNA binding"/>
    <property type="evidence" value="ECO:0007669"/>
    <property type="project" value="InterPro"/>
</dbReference>
<keyword evidence="2" id="KW-0805">Transcription regulation</keyword>
<evidence type="ECO:0000256" key="4">
    <source>
        <dbReference type="ARBA" id="ARBA00023163"/>
    </source>
</evidence>
<accession>A0A8F9TX67</accession>
<feature type="domain" description="RNA polymerase sigma factor 70 region 4 type 2" evidence="6">
    <location>
        <begin position="118"/>
        <end position="169"/>
    </location>
</feature>
<dbReference type="InterPro" id="IPR039425">
    <property type="entry name" value="RNA_pol_sigma-70-like"/>
</dbReference>
<dbReference type="GO" id="GO:0016987">
    <property type="term" value="F:sigma factor activity"/>
    <property type="evidence" value="ECO:0007669"/>
    <property type="project" value="UniProtKB-KW"/>
</dbReference>
<dbReference type="KEGG" id="ole:K0B96_01910"/>
<organism evidence="7 8">
    <name type="scientific">Horticoccus luteus</name>
    <dbReference type="NCBI Taxonomy" id="2862869"/>
    <lineage>
        <taxon>Bacteria</taxon>
        <taxon>Pseudomonadati</taxon>
        <taxon>Verrucomicrobiota</taxon>
        <taxon>Opitutia</taxon>
        <taxon>Opitutales</taxon>
        <taxon>Opitutaceae</taxon>
        <taxon>Horticoccus</taxon>
    </lineage>
</organism>
<sequence>MKSASVNPEEIHEPSEGLPATVEHFQPILTRYAARLLGDHDRARDVVQDTFVKLAAQPVGAVDGHLAEWLFTVCRHRALDVLRKENRMKRFAEGEAERVVAAEPRPGAALEREELQAAVLRSIGRLPPNQQEVVRLKFQNGFSYKEISRITTLSVTNVGFLIHTAVTRLRTEFAAQRP</sequence>
<dbReference type="InterPro" id="IPR013324">
    <property type="entry name" value="RNA_pol_sigma_r3/r4-like"/>
</dbReference>